<dbReference type="AlphaFoldDB" id="A0A7Y0GAB7"/>
<feature type="transmembrane region" description="Helical" evidence="6">
    <location>
        <begin position="425"/>
        <end position="442"/>
    </location>
</feature>
<dbReference type="PANTHER" id="PTHR30250:SF11">
    <property type="entry name" value="O-ANTIGEN TRANSPORTER-RELATED"/>
    <property type="match status" value="1"/>
</dbReference>
<feature type="transmembrane region" description="Helical" evidence="6">
    <location>
        <begin position="320"/>
        <end position="349"/>
    </location>
</feature>
<feature type="transmembrane region" description="Helical" evidence="6">
    <location>
        <begin position="356"/>
        <end position="376"/>
    </location>
</feature>
<feature type="transmembrane region" description="Helical" evidence="6">
    <location>
        <begin position="115"/>
        <end position="135"/>
    </location>
</feature>
<feature type="transmembrane region" description="Helical" evidence="6">
    <location>
        <begin position="388"/>
        <end position="405"/>
    </location>
</feature>
<evidence type="ECO:0000256" key="5">
    <source>
        <dbReference type="ARBA" id="ARBA00023136"/>
    </source>
</evidence>
<feature type="transmembrane region" description="Helical" evidence="6">
    <location>
        <begin position="12"/>
        <end position="32"/>
    </location>
</feature>
<dbReference type="PANTHER" id="PTHR30250">
    <property type="entry name" value="PST FAMILY PREDICTED COLANIC ACID TRANSPORTER"/>
    <property type="match status" value="1"/>
</dbReference>
<comment type="subcellular location">
    <subcellularLocation>
        <location evidence="1">Cell membrane</location>
        <topology evidence="1">Multi-pass membrane protein</topology>
    </subcellularLocation>
</comment>
<name>A0A7Y0GAB7_9SPHN</name>
<evidence type="ECO:0000313" key="7">
    <source>
        <dbReference type="EMBL" id="NML93908.1"/>
    </source>
</evidence>
<sequence length="482" mass="50821">MAALAKGGRTNFLGFVLRLGGTAPFLFIAGRFYGVEALGRYASALVIVELVSQVCSLGQRRGLAQRLANDTRDAAHSVADAMTLSLVVSLLAAVLLYAVPAPMFPSGEFNAFDRLLPFALIANTLTDVALAALAYRYNVGATVRARSLVEPWAQTLAAVGFLFVLPQAGLALAYIISKVAALIVACVPLVRSYGAPQRWSPSPTRLARLALTSAPLAGADMIEWGTRKLDIALLGFFTSPAAVGIYYAAQQVATLPQKLKTSFEPILGPVITRNLKEGNYAAIAQQVCQVGFWITAAQAGIALALGIPGRGVMGLVGPNFVAGTGALALLLTAEVVAAPAVVSEAALIYMARMRNLWISIGAIATQGVLTVALMLLARRAHANPLQQAEAAAFALAVGLALSSLIKSKLLGRILGARITNLRWPLIWAAAPAALVGFAAKLLPEWLELSVGIPAILGVYGFVIWRFGFGPEDRLLFRKQRVG</sequence>
<dbReference type="GO" id="GO:0005886">
    <property type="term" value="C:plasma membrane"/>
    <property type="evidence" value="ECO:0007669"/>
    <property type="project" value="UniProtKB-SubCell"/>
</dbReference>
<proteinExistence type="predicted"/>
<accession>A0A7Y0GAB7</accession>
<evidence type="ECO:0000256" key="1">
    <source>
        <dbReference type="ARBA" id="ARBA00004651"/>
    </source>
</evidence>
<dbReference type="InterPro" id="IPR050833">
    <property type="entry name" value="Poly_Biosynth_Transport"/>
</dbReference>
<feature type="transmembrane region" description="Helical" evidence="6">
    <location>
        <begin position="38"/>
        <end position="57"/>
    </location>
</feature>
<dbReference type="EMBL" id="JABBGM010000003">
    <property type="protein sequence ID" value="NML93908.1"/>
    <property type="molecule type" value="Genomic_DNA"/>
</dbReference>
<keyword evidence="3 6" id="KW-0812">Transmembrane</keyword>
<evidence type="ECO:0000313" key="8">
    <source>
        <dbReference type="Proteomes" id="UP000583556"/>
    </source>
</evidence>
<feature type="transmembrane region" description="Helical" evidence="6">
    <location>
        <begin position="78"/>
        <end position="99"/>
    </location>
</feature>
<keyword evidence="2" id="KW-1003">Cell membrane</keyword>
<feature type="transmembrane region" description="Helical" evidence="6">
    <location>
        <begin position="448"/>
        <end position="468"/>
    </location>
</feature>
<comment type="caution">
    <text evidence="7">The sequence shown here is derived from an EMBL/GenBank/DDBJ whole genome shotgun (WGS) entry which is preliminary data.</text>
</comment>
<evidence type="ECO:0000256" key="3">
    <source>
        <dbReference type="ARBA" id="ARBA00022692"/>
    </source>
</evidence>
<evidence type="ECO:0000256" key="4">
    <source>
        <dbReference type="ARBA" id="ARBA00022989"/>
    </source>
</evidence>
<protein>
    <submittedName>
        <fullName evidence="7">Oligosaccharide flippase family protein</fullName>
    </submittedName>
</protein>
<feature type="transmembrane region" description="Helical" evidence="6">
    <location>
        <begin position="231"/>
        <end position="249"/>
    </location>
</feature>
<keyword evidence="4 6" id="KW-1133">Transmembrane helix</keyword>
<dbReference type="Proteomes" id="UP000583556">
    <property type="component" value="Unassembled WGS sequence"/>
</dbReference>
<dbReference type="Pfam" id="PF13440">
    <property type="entry name" value="Polysacc_synt_3"/>
    <property type="match status" value="1"/>
</dbReference>
<organism evidence="7 8">
    <name type="scientific">Novosphingobium olei</name>
    <dbReference type="NCBI Taxonomy" id="2728851"/>
    <lineage>
        <taxon>Bacteria</taxon>
        <taxon>Pseudomonadati</taxon>
        <taxon>Pseudomonadota</taxon>
        <taxon>Alphaproteobacteria</taxon>
        <taxon>Sphingomonadales</taxon>
        <taxon>Sphingomonadaceae</taxon>
        <taxon>Novosphingobium</taxon>
    </lineage>
</organism>
<evidence type="ECO:0000256" key="6">
    <source>
        <dbReference type="SAM" id="Phobius"/>
    </source>
</evidence>
<keyword evidence="5 6" id="KW-0472">Membrane</keyword>
<keyword evidence="8" id="KW-1185">Reference proteome</keyword>
<evidence type="ECO:0000256" key="2">
    <source>
        <dbReference type="ARBA" id="ARBA00022475"/>
    </source>
</evidence>
<reference evidence="7 8" key="1">
    <citation type="submission" date="2020-04" db="EMBL/GenBank/DDBJ databases">
        <title>Novosphingobium sp. TW-4 isolated from soil.</title>
        <authorList>
            <person name="Dahal R.H."/>
            <person name="Chaudhary D.K."/>
        </authorList>
    </citation>
    <scope>NUCLEOTIDE SEQUENCE [LARGE SCALE GENOMIC DNA]</scope>
    <source>
        <strain evidence="7 8">TW-4</strain>
    </source>
</reference>
<gene>
    <name evidence="7" type="ORF">HHL27_09530</name>
</gene>